<dbReference type="KEGG" id="pai:PAE1180"/>
<dbReference type="EnsemblBacteria" id="AAL63305">
    <property type="protein sequence ID" value="AAL63305"/>
    <property type="gene ID" value="PAE1180"/>
</dbReference>
<proteinExistence type="predicted"/>
<evidence type="ECO:0000313" key="2">
    <source>
        <dbReference type="EMBL" id="AAL63305.1"/>
    </source>
</evidence>
<keyword evidence="3" id="KW-1185">Reference proteome</keyword>
<dbReference type="EMBL" id="AE009441">
    <property type="protein sequence ID" value="AAL63305.1"/>
    <property type="molecule type" value="Genomic_DNA"/>
</dbReference>
<reference evidence="2 3" key="1">
    <citation type="journal article" date="2002" name="Proc. Natl. Acad. Sci. U.S.A.">
        <title>Genome sequence of the hyperthermophilic crenarchaeon Pyrobaculum aerophilum.</title>
        <authorList>
            <person name="Fitz-Gibbon S.T."/>
            <person name="Ladner H."/>
            <person name="Kim U.J."/>
            <person name="Stetter K.O."/>
            <person name="Simon M.I."/>
            <person name="Miller J.H."/>
        </authorList>
    </citation>
    <scope>NUCLEOTIDE SEQUENCE [LARGE SCALE GENOMIC DNA]</scope>
    <source>
        <strain evidence="3">ATCC 51768 / DSM 7523 / JCM 9630 / CIP 104966 / NBRC 100827 / IM2</strain>
    </source>
</reference>
<feature type="domain" description="PaRep2b" evidence="1">
    <location>
        <begin position="767"/>
        <end position="1205"/>
    </location>
</feature>
<dbReference type="HOGENOM" id="CLU_007633_0_0_2"/>
<accession>Q8ZXP1</accession>
<dbReference type="PATRIC" id="fig|178306.9.peg.871"/>
<sequence>MEYVRRAAEAAYEAAREVFEKARITLQRLYELFVEAVARVLDYVRAHWFIMAAAAAGLISWLAAQQLDYTLWQNHIALNAGAIAGLAKAAGVGDKWKEVGNAVLTKTASEKEIVERAAQLGLDKGVVEKAVSAFSTLRHAMDEKQIENAVLELRRLASYVQAMKAANYKKALEEASKAWYEQRDPAALWALAVLGARETGKSVKVFEDDDDKVAYLIASFTLLNHLREFVELRDRVYRALERLEDAVNSGKFTLDDFWNDLNALAEAEAKARKRAEEIAKEFNTISYKLEDAGVSGIAERLKVTTENVTALLEATHDDLSNIDATRGERAVAALLSLVTGGLFGVTVERALAERGGRTTSILSIVSALRNAPRSFYNMFKLIGREKPSENRKLVLHIISLFSDPFIKTELTKRQNVEMHMEKKEENNKKYIYITFVDKEGHNLLKTTCKAGKWLTPLRVEGEIIKQIKEVYSLLEAVSSGSQLLAELDEKRWKKMIETVSIIKKIIVISALPTDVTLLHGRKFVRCSSTYLSQAFTYRALAKGKISLERVYPSEEGLKPAWRVDGKYTETVREVLSVGRAALEKLKNTALNQQSEGGVDLKATPADVKINVDLRTALADVKMSNELKVALEAAAGEFWSRVEELLTRWSEAEKNGDKEAVDRLGKYLRVLLPLAYAVEAYKRGELPREEAALAVIFAMLYDGAVYRGEIRLIVGGPEQEEKPLMTRDHFTVFWLWALRELGFKPSSVRRSTNARHIVFGGNGLNELLKALVPALPTLYGLRDALAEFADAFEVVTRELVKRKFDINWAYDMKNEMFFKKLEEVVTIVEDYIYRNVTVERGPLDTSGQWPKAIIRFKLGGKEATYITVYWRGDELYAQFGGSRENAQQLASIIRALGGEAEVKYVEGTGWKVQLYTDGIIAIRNNGWLNAVKSFVDELYSKGLIGEERYKQLVRDIEAGPNAVKFARIKFSVNYDNKVLVRYQPRNEDSKNAAVNALKARGLKEGVHYTVNTVGAGRYEIRITKEAYAKAVEALAQVGLKEGEHYAVYGKRRVIHVKKDHKDAVINALKGAGLEEGKDFTVRGSEQYEIRITYDGLREIQRMALSGDLEAERFIRELEDVLRRRYGQNAVNKLIEVLTPAKVERTAELPLAVRDDKGNLIARVVDLKYEFVRGDQPVSQCAGEDCCLRIIVEYEVEGGRRQLKIEWH</sequence>
<dbReference type="Pfam" id="PF07775">
    <property type="entry name" value="PaRep2b"/>
    <property type="match status" value="1"/>
</dbReference>
<dbReference type="Proteomes" id="UP000002439">
    <property type="component" value="Chromosome"/>
</dbReference>
<dbReference type="InterPro" id="IPR011689">
    <property type="entry name" value="PaRep2b"/>
</dbReference>
<organism evidence="2 3">
    <name type="scientific">Pyrobaculum aerophilum (strain ATCC 51768 / DSM 7523 / JCM 9630 / CIP 104966 / NBRC 100827 / IM2)</name>
    <dbReference type="NCBI Taxonomy" id="178306"/>
    <lineage>
        <taxon>Archaea</taxon>
        <taxon>Thermoproteota</taxon>
        <taxon>Thermoprotei</taxon>
        <taxon>Thermoproteales</taxon>
        <taxon>Thermoproteaceae</taxon>
        <taxon>Pyrobaculum</taxon>
    </lineage>
</organism>
<name>Q8ZXP1_PYRAE</name>
<evidence type="ECO:0000259" key="1">
    <source>
        <dbReference type="Pfam" id="PF07775"/>
    </source>
</evidence>
<dbReference type="eggNOG" id="arCOG09780">
    <property type="taxonomic scope" value="Archaea"/>
</dbReference>
<dbReference type="InParanoid" id="Q8ZXP1"/>
<dbReference type="STRING" id="178306.PAE1180"/>
<gene>
    <name evidence="2" type="ordered locus">PAE1180</name>
</gene>
<dbReference type="AlphaFoldDB" id="Q8ZXP1"/>
<protein>
    <submittedName>
        <fullName evidence="2">PaREP2b</fullName>
    </submittedName>
</protein>
<evidence type="ECO:0000313" key="3">
    <source>
        <dbReference type="Proteomes" id="UP000002439"/>
    </source>
</evidence>